<dbReference type="GO" id="GO:0003677">
    <property type="term" value="F:DNA binding"/>
    <property type="evidence" value="ECO:0007669"/>
    <property type="project" value="InterPro"/>
</dbReference>
<evidence type="ECO:0000259" key="1">
    <source>
        <dbReference type="PROSITE" id="PS50943"/>
    </source>
</evidence>
<dbReference type="SUPFAM" id="SSF47413">
    <property type="entry name" value="lambda repressor-like DNA-binding domains"/>
    <property type="match status" value="1"/>
</dbReference>
<protein>
    <submittedName>
        <fullName evidence="2">Transcriptional regulator, XRE family</fullName>
    </submittedName>
</protein>
<keyword evidence="3" id="KW-1185">Reference proteome</keyword>
<reference evidence="3" key="1">
    <citation type="journal article" date="2016" name="Genome Announc.">
        <title>Complete genome sequence of Alkaliphilus metalliredigens strain QYMF, an alkaliphilic and metal-reducing bacterium isolated from borax-contaminated leachate ponds.</title>
        <authorList>
            <person name="Hwang C."/>
            <person name="Copeland A."/>
            <person name="Lucas S."/>
            <person name="Lapidus A."/>
            <person name="Barry K."/>
            <person name="Detter J.C."/>
            <person name="Glavina Del Rio T."/>
            <person name="Hammon N."/>
            <person name="Israni S."/>
            <person name="Dalin E."/>
            <person name="Tice H."/>
            <person name="Pitluck S."/>
            <person name="Chertkov O."/>
            <person name="Brettin T."/>
            <person name="Bruce D."/>
            <person name="Han C."/>
            <person name="Schmutz J."/>
            <person name="Larimer F."/>
            <person name="Land M.L."/>
            <person name="Hauser L."/>
            <person name="Kyrpides N."/>
            <person name="Mikhailova N."/>
            <person name="Ye Q."/>
            <person name="Zhou J."/>
            <person name="Richardson P."/>
            <person name="Fields M.W."/>
        </authorList>
    </citation>
    <scope>NUCLEOTIDE SEQUENCE [LARGE SCALE GENOMIC DNA]</scope>
    <source>
        <strain evidence="3">QYMF</strain>
    </source>
</reference>
<evidence type="ECO:0000313" key="2">
    <source>
        <dbReference type="EMBL" id="ABR48543.1"/>
    </source>
</evidence>
<dbReference type="CDD" id="cd00093">
    <property type="entry name" value="HTH_XRE"/>
    <property type="match status" value="1"/>
</dbReference>
<dbReference type="Proteomes" id="UP000001572">
    <property type="component" value="Chromosome"/>
</dbReference>
<dbReference type="KEGG" id="amt:Amet_2389"/>
<dbReference type="Gene3D" id="1.10.260.40">
    <property type="entry name" value="lambda repressor-like DNA-binding domains"/>
    <property type="match status" value="1"/>
</dbReference>
<name>A6TQS5_ALKMQ</name>
<dbReference type="PROSITE" id="PS50943">
    <property type="entry name" value="HTH_CROC1"/>
    <property type="match status" value="1"/>
</dbReference>
<dbReference type="eggNOG" id="COG1476">
    <property type="taxonomic scope" value="Bacteria"/>
</dbReference>
<evidence type="ECO:0000313" key="3">
    <source>
        <dbReference type="Proteomes" id="UP000001572"/>
    </source>
</evidence>
<sequence>MLKCKLLGGDKVKIYVKNKNSLSLLLLKLGYSQRSFGRKIKISGGYMNQIIKGVRNPSAKVAKNICEGLETSFDEIFFVGNDYKSNAT</sequence>
<dbReference type="InterPro" id="IPR001387">
    <property type="entry name" value="Cro/C1-type_HTH"/>
</dbReference>
<accession>A6TQS5</accession>
<proteinExistence type="predicted"/>
<dbReference type="STRING" id="293826.Amet_2389"/>
<dbReference type="Pfam" id="PF01381">
    <property type="entry name" value="HTH_3"/>
    <property type="match status" value="1"/>
</dbReference>
<dbReference type="AlphaFoldDB" id="A6TQS5"/>
<organism evidence="2 3">
    <name type="scientific">Alkaliphilus metalliredigens (strain QYMF)</name>
    <dbReference type="NCBI Taxonomy" id="293826"/>
    <lineage>
        <taxon>Bacteria</taxon>
        <taxon>Bacillati</taxon>
        <taxon>Bacillota</taxon>
        <taxon>Clostridia</taxon>
        <taxon>Peptostreptococcales</taxon>
        <taxon>Natronincolaceae</taxon>
        <taxon>Alkaliphilus</taxon>
    </lineage>
</organism>
<dbReference type="EMBL" id="CP000724">
    <property type="protein sequence ID" value="ABR48543.1"/>
    <property type="molecule type" value="Genomic_DNA"/>
</dbReference>
<dbReference type="SMART" id="SM00530">
    <property type="entry name" value="HTH_XRE"/>
    <property type="match status" value="1"/>
</dbReference>
<dbReference type="InterPro" id="IPR010982">
    <property type="entry name" value="Lambda_DNA-bd_dom_sf"/>
</dbReference>
<dbReference type="OrthoDB" id="9808239at2"/>
<dbReference type="HOGENOM" id="CLU_2462288_0_0_9"/>
<feature type="domain" description="HTH cro/C1-type" evidence="1">
    <location>
        <begin position="22"/>
        <end position="76"/>
    </location>
</feature>
<gene>
    <name evidence="2" type="ordered locus">Amet_2389</name>
</gene>